<feature type="DNA-binding region" description="Fork-head" evidence="3">
    <location>
        <begin position="1"/>
        <end position="41"/>
    </location>
</feature>
<accession>A0A430PY58</accession>
<dbReference type="InterPro" id="IPR030456">
    <property type="entry name" value="TF_fork_head_CS_2"/>
</dbReference>
<dbReference type="SMART" id="SM00339">
    <property type="entry name" value="FH"/>
    <property type="match status" value="2"/>
</dbReference>
<dbReference type="EMBL" id="QMKO01004229">
    <property type="protein sequence ID" value="RTG80355.1"/>
    <property type="molecule type" value="Genomic_DNA"/>
</dbReference>
<dbReference type="InterPro" id="IPR050211">
    <property type="entry name" value="FOX_domain-containing"/>
</dbReference>
<proteinExistence type="predicted"/>
<dbReference type="Gene3D" id="1.10.10.10">
    <property type="entry name" value="Winged helix-like DNA-binding domain superfamily/Winged helix DNA-binding domain"/>
    <property type="match status" value="2"/>
</dbReference>
<feature type="DNA-binding region" description="Fork-head" evidence="3">
    <location>
        <begin position="43"/>
        <end position="96"/>
    </location>
</feature>
<feature type="domain" description="Fork-head" evidence="4">
    <location>
        <begin position="1"/>
        <end position="41"/>
    </location>
</feature>
<dbReference type="AlphaFoldDB" id="A0A430PY58"/>
<evidence type="ECO:0000256" key="3">
    <source>
        <dbReference type="PROSITE-ProRule" id="PRU00089"/>
    </source>
</evidence>
<dbReference type="SUPFAM" id="SSF46785">
    <property type="entry name" value="Winged helix' DNA-binding domain"/>
    <property type="match status" value="2"/>
</dbReference>
<name>A0A430PY58_SCHBO</name>
<gene>
    <name evidence="5" type="ORF">DC041_0005426</name>
</gene>
<evidence type="ECO:0000313" key="6">
    <source>
        <dbReference type="Proteomes" id="UP000290809"/>
    </source>
</evidence>
<dbReference type="GO" id="GO:0009653">
    <property type="term" value="P:anatomical structure morphogenesis"/>
    <property type="evidence" value="ECO:0007669"/>
    <property type="project" value="TreeGrafter"/>
</dbReference>
<evidence type="ECO:0000256" key="2">
    <source>
        <dbReference type="ARBA" id="ARBA00023242"/>
    </source>
</evidence>
<dbReference type="InterPro" id="IPR036388">
    <property type="entry name" value="WH-like_DNA-bd_sf"/>
</dbReference>
<dbReference type="PROSITE" id="PS50039">
    <property type="entry name" value="FORK_HEAD_3"/>
    <property type="match status" value="2"/>
</dbReference>
<dbReference type="GO" id="GO:0000981">
    <property type="term" value="F:DNA-binding transcription factor activity, RNA polymerase II-specific"/>
    <property type="evidence" value="ECO:0007669"/>
    <property type="project" value="TreeGrafter"/>
</dbReference>
<dbReference type="GO" id="GO:0030154">
    <property type="term" value="P:cell differentiation"/>
    <property type="evidence" value="ECO:0007669"/>
    <property type="project" value="TreeGrafter"/>
</dbReference>
<dbReference type="PANTHER" id="PTHR11829">
    <property type="entry name" value="FORKHEAD BOX PROTEIN"/>
    <property type="match status" value="1"/>
</dbReference>
<dbReference type="InterPro" id="IPR036390">
    <property type="entry name" value="WH_DNA-bd_sf"/>
</dbReference>
<dbReference type="GO" id="GO:0000978">
    <property type="term" value="F:RNA polymerase II cis-regulatory region sequence-specific DNA binding"/>
    <property type="evidence" value="ECO:0007669"/>
    <property type="project" value="TreeGrafter"/>
</dbReference>
<reference evidence="5 6" key="1">
    <citation type="journal article" date="2019" name="PLoS Pathog.">
        <title>Genome sequence of the bovine parasite Schistosoma bovis Tanzania.</title>
        <authorList>
            <person name="Oey H."/>
            <person name="Zakrzewski M."/>
            <person name="Gobert G."/>
            <person name="Gravermann K."/>
            <person name="Stoye J."/>
            <person name="Jones M."/>
            <person name="Mcmanus D."/>
            <person name="Krause L."/>
        </authorList>
    </citation>
    <scope>NUCLEOTIDE SEQUENCE [LARGE SCALE GENOMIC DNA]</scope>
    <source>
        <strain evidence="5 6">TAN1997</strain>
    </source>
</reference>
<evidence type="ECO:0000259" key="4">
    <source>
        <dbReference type="PROSITE" id="PS50039"/>
    </source>
</evidence>
<evidence type="ECO:0000256" key="1">
    <source>
        <dbReference type="ARBA" id="ARBA00023125"/>
    </source>
</evidence>
<protein>
    <recommendedName>
        <fullName evidence="4">Fork-head domain-containing protein</fullName>
    </recommendedName>
</protein>
<dbReference type="PRINTS" id="PR00053">
    <property type="entry name" value="FORKHEAD"/>
</dbReference>
<feature type="domain" description="Fork-head" evidence="4">
    <location>
        <begin position="43"/>
        <end position="96"/>
    </location>
</feature>
<organism evidence="5 6">
    <name type="scientific">Schistosoma bovis</name>
    <name type="common">Blood fluke</name>
    <dbReference type="NCBI Taxonomy" id="6184"/>
    <lineage>
        <taxon>Eukaryota</taxon>
        <taxon>Metazoa</taxon>
        <taxon>Spiralia</taxon>
        <taxon>Lophotrochozoa</taxon>
        <taxon>Platyhelminthes</taxon>
        <taxon>Trematoda</taxon>
        <taxon>Digenea</taxon>
        <taxon>Strigeidida</taxon>
        <taxon>Schistosomatoidea</taxon>
        <taxon>Schistosomatidae</taxon>
        <taxon>Schistosoma</taxon>
    </lineage>
</organism>
<keyword evidence="1 3" id="KW-0238">DNA-binding</keyword>
<dbReference type="InterPro" id="IPR001766">
    <property type="entry name" value="Fork_head_dom"/>
</dbReference>
<dbReference type="Pfam" id="PF00250">
    <property type="entry name" value="Forkhead"/>
    <property type="match status" value="2"/>
</dbReference>
<dbReference type="GO" id="GO:0005634">
    <property type="term" value="C:nucleus"/>
    <property type="evidence" value="ECO:0007669"/>
    <property type="project" value="UniProtKB-SubCell"/>
</dbReference>
<comment type="subcellular location">
    <subcellularLocation>
        <location evidence="3">Nucleus</location>
    </subcellularLocation>
</comment>
<dbReference type="PROSITE" id="PS00658">
    <property type="entry name" value="FORK_HEAD_2"/>
    <property type="match status" value="2"/>
</dbReference>
<keyword evidence="6" id="KW-1185">Reference proteome</keyword>
<dbReference type="PANTHER" id="PTHR11829:SF343">
    <property type="entry name" value="FORK-HEAD DOMAIN-CONTAINING PROTEIN"/>
    <property type="match status" value="1"/>
</dbReference>
<comment type="caution">
    <text evidence="5">The sequence shown here is derived from an EMBL/GenBank/DDBJ whole genome shotgun (WGS) entry which is preliminary data.</text>
</comment>
<dbReference type="STRING" id="6184.A0A430PY58"/>
<evidence type="ECO:0000313" key="5">
    <source>
        <dbReference type="EMBL" id="RTG80355.1"/>
    </source>
</evidence>
<keyword evidence="2 3" id="KW-0539">Nucleus</keyword>
<dbReference type="Proteomes" id="UP000290809">
    <property type="component" value="Unassembled WGS sequence"/>
</dbReference>
<feature type="non-terminal residue" evidence="5">
    <location>
        <position position="96"/>
    </location>
</feature>
<sequence>MILSEIYQWIQLRYPYFSTRGPGWRNSIRHNLSLNDCFIKVGLIAKAILSTQERRMILSEIYQWIQLRYPYFSTRGPGWRNSIRHNLSLNDCFIKV</sequence>